<evidence type="ECO:0000259" key="4">
    <source>
        <dbReference type="Pfam" id="PF07687"/>
    </source>
</evidence>
<dbReference type="CDD" id="cd05672">
    <property type="entry name" value="M20_ACY1L2-like"/>
    <property type="match status" value="1"/>
</dbReference>
<dbReference type="Gene3D" id="3.40.630.10">
    <property type="entry name" value="Zn peptidases"/>
    <property type="match status" value="1"/>
</dbReference>
<reference evidence="5 6" key="1">
    <citation type="journal article" date="2020" name="Microbiol. Resour. Announc.">
        <title>Draft Genome Sequence of a Cladosporium Species Isolated from the Mesophotic Ascidian Didemnum maculosum.</title>
        <authorList>
            <person name="Gioti A."/>
            <person name="Siaperas R."/>
            <person name="Nikolaivits E."/>
            <person name="Le Goff G."/>
            <person name="Ouazzani J."/>
            <person name="Kotoulas G."/>
            <person name="Topakas E."/>
        </authorList>
    </citation>
    <scope>NUCLEOTIDE SEQUENCE [LARGE SCALE GENOMIC DNA]</scope>
    <source>
        <strain evidence="5 6">TM138-S3</strain>
    </source>
</reference>
<dbReference type="RefSeq" id="XP_069232767.1">
    <property type="nucleotide sequence ID" value="XM_069370315.1"/>
</dbReference>
<dbReference type="SUPFAM" id="SSF55031">
    <property type="entry name" value="Bacterial exopeptidase dimerisation domain"/>
    <property type="match status" value="1"/>
</dbReference>
<dbReference type="Pfam" id="PF01546">
    <property type="entry name" value="Peptidase_M20"/>
    <property type="match status" value="1"/>
</dbReference>
<evidence type="ECO:0000256" key="1">
    <source>
        <dbReference type="ARBA" id="ARBA00006247"/>
    </source>
</evidence>
<dbReference type="Gene3D" id="3.30.70.360">
    <property type="match status" value="1"/>
</dbReference>
<proteinExistence type="inferred from homology"/>
<dbReference type="PIRSF" id="PIRSF037226">
    <property type="entry name" value="Amidohydrolase_ACY1L2_prd"/>
    <property type="match status" value="1"/>
</dbReference>
<dbReference type="InterPro" id="IPR052030">
    <property type="entry name" value="Peptidase_M20/M20A_hydrolases"/>
</dbReference>
<keyword evidence="6" id="KW-1185">Reference proteome</keyword>
<dbReference type="Proteomes" id="UP000803884">
    <property type="component" value="Unassembled WGS sequence"/>
</dbReference>
<dbReference type="GO" id="GO:0016805">
    <property type="term" value="F:dipeptidase activity"/>
    <property type="evidence" value="ECO:0007669"/>
    <property type="project" value="InterPro"/>
</dbReference>
<dbReference type="NCBIfam" id="TIGR01891">
    <property type="entry name" value="amidohydrolases"/>
    <property type="match status" value="1"/>
</dbReference>
<dbReference type="InterPro" id="IPR017439">
    <property type="entry name" value="Amidohydrolase"/>
</dbReference>
<dbReference type="InterPro" id="IPR011650">
    <property type="entry name" value="Peptidase_M20_dimer"/>
</dbReference>
<dbReference type="PANTHER" id="PTHR30575:SF4">
    <property type="entry name" value="PEPTIDASE M20 DOMAIN-CONTAINING PROTEIN 2"/>
    <property type="match status" value="1"/>
</dbReference>
<dbReference type="PANTHER" id="PTHR30575">
    <property type="entry name" value="PEPTIDASE M20"/>
    <property type="match status" value="1"/>
</dbReference>
<name>A0AB34KXN5_9PEZI</name>
<dbReference type="Pfam" id="PF07687">
    <property type="entry name" value="M20_dimer"/>
    <property type="match status" value="1"/>
</dbReference>
<organism evidence="5 6">
    <name type="scientific">Cladosporium halotolerans</name>
    <dbReference type="NCBI Taxonomy" id="1052096"/>
    <lineage>
        <taxon>Eukaryota</taxon>
        <taxon>Fungi</taxon>
        <taxon>Dikarya</taxon>
        <taxon>Ascomycota</taxon>
        <taxon>Pezizomycotina</taxon>
        <taxon>Dothideomycetes</taxon>
        <taxon>Dothideomycetidae</taxon>
        <taxon>Cladosporiales</taxon>
        <taxon>Cladosporiaceae</taxon>
        <taxon>Cladosporium</taxon>
    </lineage>
</organism>
<evidence type="ECO:0000256" key="3">
    <source>
        <dbReference type="SAM" id="MobiDB-lite"/>
    </source>
</evidence>
<accession>A0AB34KXN5</accession>
<feature type="domain" description="Peptidase M20 dimerisation" evidence="4">
    <location>
        <begin position="193"/>
        <end position="286"/>
    </location>
</feature>
<sequence>MLNLQPSSTAGSDPEPLSDHYLSLISAHISSLTPQLRNLSLSIHSNPELRYKEFHAHEVLTSFLEKQRSQEWRVTRSAYGIATAFVAVFEGEGEGPVVGFNAEYDALSGIGHACGHNLIAVSSVAAALAAAEVVRVRGLGGRVVLFGTPAEEGGGGKIRLLDAGAYRDHRVDVSLMAHPGVTPDAALVKTAAYAGMKVEYFGKEAHAAARPWEGINALDALITAYNSISVLRQQTQPGDIIQCQITNGGLRPNIIHAYSSGQFVVRSASRARLDALKARVVRCLEAGATATGARLEITPSKYSYLNHVPNRALGGVYERCFNELGGEIPAGYTAVTQASTDQGNVSHVLPSLHGNFWIRSEDEEGSQLGGPHTPDFEKAARSEESHDRAMRVGKALAATAVEVLTNASLLADIKREFQETQPS</sequence>
<dbReference type="AlphaFoldDB" id="A0AB34KXN5"/>
<dbReference type="InterPro" id="IPR036264">
    <property type="entry name" value="Bact_exopeptidase_dim_dom"/>
</dbReference>
<feature type="region of interest" description="Disordered" evidence="3">
    <location>
        <begin position="362"/>
        <end position="388"/>
    </location>
</feature>
<dbReference type="FunFam" id="3.30.70.360:FF:000004">
    <property type="entry name" value="Peptidase M20 domain-containing protein 2"/>
    <property type="match status" value="1"/>
</dbReference>
<protein>
    <recommendedName>
        <fullName evidence="2">Peptidase M20 domain-containing protein 2</fullName>
    </recommendedName>
</protein>
<dbReference type="GeneID" id="96003153"/>
<feature type="compositionally biased region" description="Basic and acidic residues" evidence="3">
    <location>
        <begin position="374"/>
        <end position="388"/>
    </location>
</feature>
<dbReference type="SUPFAM" id="SSF53187">
    <property type="entry name" value="Zn-dependent exopeptidases"/>
    <property type="match status" value="1"/>
</dbReference>
<evidence type="ECO:0000313" key="5">
    <source>
        <dbReference type="EMBL" id="KAL1589662.1"/>
    </source>
</evidence>
<evidence type="ECO:0000256" key="2">
    <source>
        <dbReference type="PIRNR" id="PIRNR037226"/>
    </source>
</evidence>
<comment type="similarity">
    <text evidence="1 2">Belongs to the peptidase M20A family.</text>
</comment>
<dbReference type="InterPro" id="IPR017144">
    <property type="entry name" value="Xaa-Arg_dipeptidase"/>
</dbReference>
<gene>
    <name evidence="5" type="ORF">WHR41_01709</name>
</gene>
<evidence type="ECO:0000313" key="6">
    <source>
        <dbReference type="Proteomes" id="UP000803884"/>
    </source>
</evidence>
<comment type="caution">
    <text evidence="5">The sequence shown here is derived from an EMBL/GenBank/DDBJ whole genome shotgun (WGS) entry which is preliminary data.</text>
</comment>
<dbReference type="EMBL" id="JAAQHG020000004">
    <property type="protein sequence ID" value="KAL1589662.1"/>
    <property type="molecule type" value="Genomic_DNA"/>
</dbReference>
<dbReference type="InterPro" id="IPR002933">
    <property type="entry name" value="Peptidase_M20"/>
</dbReference>